<reference evidence="6 7" key="1">
    <citation type="journal article" date="2015" name="Genome Announc.">
        <title>Complete Genome Sequence of Polypropylene Glycol- and Polyethylene Glycol-Degrading Sphingopyxis macrogoltabida Strain EY-1.</title>
        <authorList>
            <person name="Ohtsubo Y."/>
            <person name="Nagata Y."/>
            <person name="Numata M."/>
            <person name="Tsuchikane K."/>
            <person name="Hosoyama A."/>
            <person name="Yamazoe A."/>
            <person name="Tsuda M."/>
            <person name="Fujita N."/>
            <person name="Kawai F."/>
        </authorList>
    </citation>
    <scope>NUCLEOTIDE SEQUENCE [LARGE SCALE GENOMIC DNA]</scope>
    <source>
        <strain evidence="6 7">EY-1</strain>
    </source>
</reference>
<sequence length="474" mass="50853">MDFTTNYTLTIDGAAVDTAERVDVINPATGKAFASAPAAGQAELDLAVAAAKRALPAWTALGWEGRRELLVKAAKAIEPHLDQFAALFVAEQGRPTALAKGEVQMGAWWLKSVARQDLPNEVVEDSDTRQVIVKHEPLGVVAAIVPWNFPFLLAMWKIAPALLAGNTMVLKPSPYTPLCSLKLAELWRDILPAGVYNVISGDDALGPLMTAHPGFAKISFTGSTATGKRVMEAASRDLKRITLELGGNDAAIVLPDVDVAEVAPKLFFGSFYNTAQVCIATKRMYIHDDIYDEMLAAFHRLAKDAVVGDGAQQGVQYGPVQNRAQYDRVRSLIDSARAEGLSLLQGADVPEGDGYFIPITLVDNPPEDAAVVTEEAFGPVLPLLRFSDIDDVVARANDCDYGLAGAVWSKDIDAAVALADRIETGTVWINDNFQNGPHIPFAGAKQSGFGVENGADGLREFTFPKVIFVPKKPA</sequence>
<dbReference type="OrthoDB" id="9802947at2"/>
<evidence type="ECO:0000256" key="2">
    <source>
        <dbReference type="ARBA" id="ARBA00023002"/>
    </source>
</evidence>
<dbReference type="PROSITE" id="PS00687">
    <property type="entry name" value="ALDEHYDE_DEHYDR_GLU"/>
    <property type="match status" value="1"/>
</dbReference>
<dbReference type="InterPro" id="IPR016161">
    <property type="entry name" value="Ald_DH/histidinol_DH"/>
</dbReference>
<dbReference type="InterPro" id="IPR016163">
    <property type="entry name" value="Ald_DH_C"/>
</dbReference>
<protein>
    <submittedName>
        <fullName evidence="6">Aldehyde dehydrogenase</fullName>
    </submittedName>
</protein>
<dbReference type="AlphaFoldDB" id="A0A0N9V0A6"/>
<dbReference type="PANTHER" id="PTHR11699">
    <property type="entry name" value="ALDEHYDE DEHYDROGENASE-RELATED"/>
    <property type="match status" value="1"/>
</dbReference>
<accession>A0A0N9V0A6</accession>
<evidence type="ECO:0000256" key="1">
    <source>
        <dbReference type="ARBA" id="ARBA00009986"/>
    </source>
</evidence>
<evidence type="ECO:0000313" key="7">
    <source>
        <dbReference type="Proteomes" id="UP000058074"/>
    </source>
</evidence>
<dbReference type="FunFam" id="3.40.605.10:FF:000007">
    <property type="entry name" value="NAD/NADP-dependent betaine aldehyde dehydrogenase"/>
    <property type="match status" value="1"/>
</dbReference>
<evidence type="ECO:0000256" key="4">
    <source>
        <dbReference type="RuleBase" id="RU003345"/>
    </source>
</evidence>
<dbReference type="KEGG" id="smag:AN936_15295"/>
<dbReference type="FunFam" id="3.40.309.10:FF:000009">
    <property type="entry name" value="Aldehyde dehydrogenase A"/>
    <property type="match status" value="1"/>
</dbReference>
<organism evidence="6 7">
    <name type="scientific">Sphingopyxis macrogoltabida</name>
    <name type="common">Sphingomonas macrogoltabidus</name>
    <dbReference type="NCBI Taxonomy" id="33050"/>
    <lineage>
        <taxon>Bacteria</taxon>
        <taxon>Pseudomonadati</taxon>
        <taxon>Pseudomonadota</taxon>
        <taxon>Alphaproteobacteria</taxon>
        <taxon>Sphingomonadales</taxon>
        <taxon>Sphingomonadaceae</taxon>
        <taxon>Sphingopyxis</taxon>
    </lineage>
</organism>
<dbReference type="CDD" id="cd07106">
    <property type="entry name" value="ALDH_AldA-AAD23400"/>
    <property type="match status" value="1"/>
</dbReference>
<dbReference type="InterPro" id="IPR016162">
    <property type="entry name" value="Ald_DH_N"/>
</dbReference>
<dbReference type="InterPro" id="IPR044086">
    <property type="entry name" value="LUC3-like"/>
</dbReference>
<keyword evidence="2 4" id="KW-0560">Oxidoreductase</keyword>
<dbReference type="PATRIC" id="fig|33050.5.peg.3172"/>
<dbReference type="InterPro" id="IPR015590">
    <property type="entry name" value="Aldehyde_DH_dom"/>
</dbReference>
<evidence type="ECO:0000256" key="3">
    <source>
        <dbReference type="PROSITE-ProRule" id="PRU10007"/>
    </source>
</evidence>
<proteinExistence type="inferred from homology"/>
<feature type="domain" description="Aldehyde dehydrogenase" evidence="5">
    <location>
        <begin position="19"/>
        <end position="466"/>
    </location>
</feature>
<comment type="similarity">
    <text evidence="1 4">Belongs to the aldehyde dehydrogenase family.</text>
</comment>
<evidence type="ECO:0000313" key="6">
    <source>
        <dbReference type="EMBL" id="ALH81668.1"/>
    </source>
</evidence>
<dbReference type="SUPFAM" id="SSF53720">
    <property type="entry name" value="ALDH-like"/>
    <property type="match status" value="1"/>
</dbReference>
<dbReference type="Proteomes" id="UP000058074">
    <property type="component" value="Chromosome"/>
</dbReference>
<dbReference type="EMBL" id="CP012700">
    <property type="protein sequence ID" value="ALH81668.1"/>
    <property type="molecule type" value="Genomic_DNA"/>
</dbReference>
<name>A0A0N9V0A6_SPHMC</name>
<dbReference type="InterPro" id="IPR029510">
    <property type="entry name" value="Ald_DH_CS_GLU"/>
</dbReference>
<dbReference type="GO" id="GO:0016620">
    <property type="term" value="F:oxidoreductase activity, acting on the aldehyde or oxo group of donors, NAD or NADP as acceptor"/>
    <property type="evidence" value="ECO:0007669"/>
    <property type="project" value="InterPro"/>
</dbReference>
<dbReference type="Gene3D" id="3.40.605.10">
    <property type="entry name" value="Aldehyde Dehydrogenase, Chain A, domain 1"/>
    <property type="match status" value="1"/>
</dbReference>
<dbReference type="Pfam" id="PF00171">
    <property type="entry name" value="Aldedh"/>
    <property type="match status" value="1"/>
</dbReference>
<evidence type="ECO:0000259" key="5">
    <source>
        <dbReference type="Pfam" id="PF00171"/>
    </source>
</evidence>
<gene>
    <name evidence="6" type="ORF">AN936_15295</name>
</gene>
<feature type="active site" evidence="3">
    <location>
        <position position="244"/>
    </location>
</feature>
<dbReference type="Gene3D" id="3.40.309.10">
    <property type="entry name" value="Aldehyde Dehydrogenase, Chain A, domain 2"/>
    <property type="match status" value="1"/>
</dbReference>